<feature type="transmembrane region" description="Helical" evidence="1">
    <location>
        <begin position="237"/>
        <end position="256"/>
    </location>
</feature>
<evidence type="ECO:0000259" key="2">
    <source>
        <dbReference type="Pfam" id="PF20237"/>
    </source>
</evidence>
<feature type="domain" description="DUF6594" evidence="2">
    <location>
        <begin position="16"/>
        <end position="274"/>
    </location>
</feature>
<dbReference type="Pfam" id="PF20237">
    <property type="entry name" value="DUF6594"/>
    <property type="match status" value="1"/>
</dbReference>
<dbReference type="EMBL" id="WOWK01000098">
    <property type="protein sequence ID" value="KAF0319230.1"/>
    <property type="molecule type" value="Genomic_DNA"/>
</dbReference>
<protein>
    <recommendedName>
        <fullName evidence="2">DUF6594 domain-containing protein</fullName>
    </recommendedName>
</protein>
<dbReference type="OrthoDB" id="5342093at2759"/>
<evidence type="ECO:0000256" key="1">
    <source>
        <dbReference type="SAM" id="Phobius"/>
    </source>
</evidence>
<keyword evidence="1" id="KW-0472">Membrane</keyword>
<keyword evidence="1" id="KW-1133">Transmembrane helix</keyword>
<keyword evidence="1" id="KW-0812">Transmembrane</keyword>
<comment type="caution">
    <text evidence="3">The sequence shown here is derived from an EMBL/GenBank/DDBJ whole genome shotgun (WGS) entry which is preliminary data.</text>
</comment>
<feature type="transmembrane region" description="Helical" evidence="1">
    <location>
        <begin position="210"/>
        <end position="230"/>
    </location>
</feature>
<accession>A0A8H3W3K1</accession>
<proteinExistence type="predicted"/>
<feature type="transmembrane region" description="Helical" evidence="1">
    <location>
        <begin position="262"/>
        <end position="282"/>
    </location>
</feature>
<dbReference type="PANTHER" id="PTHR34502">
    <property type="entry name" value="DUF6594 DOMAIN-CONTAINING PROTEIN-RELATED"/>
    <property type="match status" value="1"/>
</dbReference>
<organism evidence="3 4">
    <name type="scientific">Colletotrichum asianum</name>
    <dbReference type="NCBI Taxonomy" id="702518"/>
    <lineage>
        <taxon>Eukaryota</taxon>
        <taxon>Fungi</taxon>
        <taxon>Dikarya</taxon>
        <taxon>Ascomycota</taxon>
        <taxon>Pezizomycotina</taxon>
        <taxon>Sordariomycetes</taxon>
        <taxon>Hypocreomycetidae</taxon>
        <taxon>Glomerellales</taxon>
        <taxon>Glomerellaceae</taxon>
        <taxon>Colletotrichum</taxon>
        <taxon>Colletotrichum gloeosporioides species complex</taxon>
    </lineage>
</organism>
<evidence type="ECO:0000313" key="3">
    <source>
        <dbReference type="EMBL" id="KAF0319230.1"/>
    </source>
</evidence>
<dbReference type="AlphaFoldDB" id="A0A8H3W3K1"/>
<evidence type="ECO:0000313" key="4">
    <source>
        <dbReference type="Proteomes" id="UP000434172"/>
    </source>
</evidence>
<sequence>MHINEHFERHGGYLTAASWLARDIDNETLIFRKFDVLSAANLLYLQSEIIELERRLESMHLTTLQSDDMDLKDAASTWETLVEQSRAGTAHFRQDAKERMDLIRELRERLREYHEMLLLQSQIAQLEHPENRPLAAVRHFFEKPHHILGGKAKSFLKDSSDLVTLKSPNDMDYLSRFLQRHWVTEKQISGDGVNYFARFNQRSITVTVNLVTLVTAVIFLLGPIIALNFVQKRTPKLVLISVFAILFASNIGLITTAKRAEIFAATAAYAAVLVVFVSNGDLSSQGGSG</sequence>
<dbReference type="PANTHER" id="PTHR34502:SF4">
    <property type="entry name" value="DUF6594 DOMAIN-CONTAINING PROTEIN"/>
    <property type="match status" value="1"/>
</dbReference>
<dbReference type="Proteomes" id="UP000434172">
    <property type="component" value="Unassembled WGS sequence"/>
</dbReference>
<dbReference type="InterPro" id="IPR046529">
    <property type="entry name" value="DUF6594"/>
</dbReference>
<gene>
    <name evidence="3" type="ORF">GQ607_013479</name>
</gene>
<reference evidence="3 4" key="1">
    <citation type="submission" date="2019-12" db="EMBL/GenBank/DDBJ databases">
        <title>A genome sequence resource for the geographically widespread anthracnose pathogen Colletotrichum asianum.</title>
        <authorList>
            <person name="Meng Y."/>
        </authorList>
    </citation>
    <scope>NUCLEOTIDE SEQUENCE [LARGE SCALE GENOMIC DNA]</scope>
    <source>
        <strain evidence="3 4">ICMP 18580</strain>
    </source>
</reference>
<keyword evidence="4" id="KW-1185">Reference proteome</keyword>
<name>A0A8H3W3K1_9PEZI</name>